<evidence type="ECO:0000259" key="14">
    <source>
        <dbReference type="Pfam" id="PF02932"/>
    </source>
</evidence>
<dbReference type="GO" id="GO:0005230">
    <property type="term" value="F:extracellular ligand-gated monoatomic ion channel activity"/>
    <property type="evidence" value="ECO:0007669"/>
    <property type="project" value="InterPro"/>
</dbReference>
<dbReference type="InterPro" id="IPR006201">
    <property type="entry name" value="Neur_channel"/>
</dbReference>
<keyword evidence="10" id="KW-0407">Ion channel</keyword>
<dbReference type="SUPFAM" id="SSF90112">
    <property type="entry name" value="Neurotransmitter-gated ion-channel transmembrane pore"/>
    <property type="match status" value="1"/>
</dbReference>
<keyword evidence="7 11" id="KW-1133">Transmembrane helix</keyword>
<dbReference type="Gene3D" id="1.20.58.390">
    <property type="entry name" value="Neurotransmitter-gated ion-channel transmembrane domain"/>
    <property type="match status" value="1"/>
</dbReference>
<evidence type="ECO:0000313" key="15">
    <source>
        <dbReference type="EnsemblMetazoa" id="SMAR006865-PA"/>
    </source>
</evidence>
<comment type="subcellular location">
    <subcellularLocation>
        <location evidence="2">Cell membrane</location>
    </subcellularLocation>
    <subcellularLocation>
        <location evidence="1">Membrane</location>
        <topology evidence="1">Multi-pass membrane protein</topology>
    </subcellularLocation>
</comment>
<keyword evidence="6 12" id="KW-0732">Signal</keyword>
<feature type="transmembrane region" description="Helical" evidence="11">
    <location>
        <begin position="255"/>
        <end position="272"/>
    </location>
</feature>
<dbReference type="EMBL" id="JH431730">
    <property type="status" value="NOT_ANNOTATED_CDS"/>
    <property type="molecule type" value="Genomic_DNA"/>
</dbReference>
<name>T1J026_STRMM</name>
<reference evidence="15" key="2">
    <citation type="submission" date="2015-02" db="UniProtKB">
        <authorList>
            <consortium name="EnsemblMetazoa"/>
        </authorList>
    </citation>
    <scope>IDENTIFICATION</scope>
</reference>
<dbReference type="PANTHER" id="PTHR18945">
    <property type="entry name" value="NEUROTRANSMITTER GATED ION CHANNEL"/>
    <property type="match status" value="1"/>
</dbReference>
<keyword evidence="5 11" id="KW-0812">Transmembrane</keyword>
<evidence type="ECO:0000259" key="13">
    <source>
        <dbReference type="Pfam" id="PF02931"/>
    </source>
</evidence>
<keyword evidence="3" id="KW-0813">Transport</keyword>
<dbReference type="PROSITE" id="PS00236">
    <property type="entry name" value="NEUROTR_ION_CHANNEL"/>
    <property type="match status" value="1"/>
</dbReference>
<evidence type="ECO:0000256" key="2">
    <source>
        <dbReference type="ARBA" id="ARBA00004236"/>
    </source>
</evidence>
<evidence type="ECO:0000256" key="10">
    <source>
        <dbReference type="ARBA" id="ARBA00023303"/>
    </source>
</evidence>
<feature type="transmembrane region" description="Helical" evidence="11">
    <location>
        <begin position="364"/>
        <end position="380"/>
    </location>
</feature>
<dbReference type="InterPro" id="IPR036719">
    <property type="entry name" value="Neuro-gated_channel_TM_sf"/>
</dbReference>
<dbReference type="InterPro" id="IPR006202">
    <property type="entry name" value="Neur_chan_lig-bd"/>
</dbReference>
<feature type="chain" id="PRO_5004590092" description="Neurotransmitter-gated ion-channel ligand-binding domain-containing protein" evidence="12">
    <location>
        <begin position="19"/>
        <end position="381"/>
    </location>
</feature>
<feature type="signal peptide" evidence="12">
    <location>
        <begin position="1"/>
        <end position="18"/>
    </location>
</feature>
<dbReference type="AlphaFoldDB" id="T1J026"/>
<dbReference type="PhylomeDB" id="T1J026"/>
<proteinExistence type="predicted"/>
<dbReference type="GO" id="GO:0005254">
    <property type="term" value="F:chloride channel activity"/>
    <property type="evidence" value="ECO:0007669"/>
    <property type="project" value="UniProtKB-ARBA"/>
</dbReference>
<dbReference type="Proteomes" id="UP000014500">
    <property type="component" value="Unassembled WGS sequence"/>
</dbReference>
<keyword evidence="4" id="KW-1003">Cell membrane</keyword>
<dbReference type="InterPro" id="IPR006028">
    <property type="entry name" value="GABAA/Glycine_rcpt"/>
</dbReference>
<keyword evidence="8" id="KW-0406">Ion transport</keyword>
<dbReference type="InterPro" id="IPR036734">
    <property type="entry name" value="Neur_chan_lig-bd_sf"/>
</dbReference>
<dbReference type="GO" id="GO:0099095">
    <property type="term" value="F:ligand-gated monoatomic anion channel activity"/>
    <property type="evidence" value="ECO:0007669"/>
    <property type="project" value="UniProtKB-ARBA"/>
</dbReference>
<dbReference type="InterPro" id="IPR038050">
    <property type="entry name" value="Neuro_actylchol_rec"/>
</dbReference>
<dbReference type="EnsemblMetazoa" id="SMAR006865-RA">
    <property type="protein sequence ID" value="SMAR006865-PA"/>
    <property type="gene ID" value="SMAR006865"/>
</dbReference>
<feature type="transmembrane region" description="Helical" evidence="11">
    <location>
        <begin position="287"/>
        <end position="308"/>
    </location>
</feature>
<evidence type="ECO:0000256" key="7">
    <source>
        <dbReference type="ARBA" id="ARBA00022989"/>
    </source>
</evidence>
<reference evidence="16" key="1">
    <citation type="submission" date="2011-05" db="EMBL/GenBank/DDBJ databases">
        <authorList>
            <person name="Richards S.R."/>
            <person name="Qu J."/>
            <person name="Jiang H."/>
            <person name="Jhangiani S.N."/>
            <person name="Agravi P."/>
            <person name="Goodspeed R."/>
            <person name="Gross S."/>
            <person name="Mandapat C."/>
            <person name="Jackson L."/>
            <person name="Mathew T."/>
            <person name="Pu L."/>
            <person name="Thornton R."/>
            <person name="Saada N."/>
            <person name="Wilczek-Boney K.B."/>
            <person name="Lee S."/>
            <person name="Kovar C."/>
            <person name="Wu Y."/>
            <person name="Scherer S.E."/>
            <person name="Worley K.C."/>
            <person name="Muzny D.M."/>
            <person name="Gibbs R."/>
        </authorList>
    </citation>
    <scope>NUCLEOTIDE SEQUENCE</scope>
    <source>
        <strain evidence="16">Brora</strain>
    </source>
</reference>
<sequence length="381" mass="44092">MLLVLFLSLYCVVNHANGYSDKEIADLFPQNYTTIRPRQAPPVDFKWKILTHLISDISLQKMEFSVDLTIDAVWMDDQLNGNSPNLVNLPKDLARKVWHPWITFQNCKNCENIIIDPNENTFYLYERQIGIETRETFVFTCIFDFTYYPFDKQQCNINVRVSFWNGLINVDIDKSGFFSDLLVPPEYSLVSSDQSQKPCLGKDEDSAQYFCFSYSFVFKRIQIHHILLVFLPSMLVVILSWISFWLDVTLAAPRIALGLTSLLTLATQFNAAQNHLPAVATIKAVDVWMFMCIFMVFSSLIVYAISYASNQLKTRQNTLPVADNVPENQSKCAKCLSSITDVKNRCLKRINFADINYDEKARKVFPLLFIIFNIIFWLIYM</sequence>
<dbReference type="GO" id="GO:0005886">
    <property type="term" value="C:plasma membrane"/>
    <property type="evidence" value="ECO:0007669"/>
    <property type="project" value="UniProtKB-SubCell"/>
</dbReference>
<organism evidence="15 16">
    <name type="scientific">Strigamia maritima</name>
    <name type="common">European centipede</name>
    <name type="synonym">Geophilus maritimus</name>
    <dbReference type="NCBI Taxonomy" id="126957"/>
    <lineage>
        <taxon>Eukaryota</taxon>
        <taxon>Metazoa</taxon>
        <taxon>Ecdysozoa</taxon>
        <taxon>Arthropoda</taxon>
        <taxon>Myriapoda</taxon>
        <taxon>Chilopoda</taxon>
        <taxon>Pleurostigmophora</taxon>
        <taxon>Geophilomorpha</taxon>
        <taxon>Linotaeniidae</taxon>
        <taxon>Strigamia</taxon>
    </lineage>
</organism>
<dbReference type="PRINTS" id="PR00253">
    <property type="entry name" value="GABAARECEPTR"/>
</dbReference>
<dbReference type="HOGENOM" id="CLU_010920_1_2_1"/>
<dbReference type="Pfam" id="PF02932">
    <property type="entry name" value="Neur_chan_memb"/>
    <property type="match status" value="1"/>
</dbReference>
<evidence type="ECO:0000256" key="12">
    <source>
        <dbReference type="SAM" id="SignalP"/>
    </source>
</evidence>
<keyword evidence="16" id="KW-1185">Reference proteome</keyword>
<dbReference type="GO" id="GO:0004888">
    <property type="term" value="F:transmembrane signaling receptor activity"/>
    <property type="evidence" value="ECO:0007669"/>
    <property type="project" value="InterPro"/>
</dbReference>
<dbReference type="Pfam" id="PF02931">
    <property type="entry name" value="Neur_chan_LBD"/>
    <property type="match status" value="1"/>
</dbReference>
<evidence type="ECO:0000313" key="16">
    <source>
        <dbReference type="Proteomes" id="UP000014500"/>
    </source>
</evidence>
<evidence type="ECO:0000256" key="5">
    <source>
        <dbReference type="ARBA" id="ARBA00022692"/>
    </source>
</evidence>
<dbReference type="InterPro" id="IPR018000">
    <property type="entry name" value="Neurotransmitter_ion_chnl_CS"/>
</dbReference>
<evidence type="ECO:0000256" key="3">
    <source>
        <dbReference type="ARBA" id="ARBA00022448"/>
    </source>
</evidence>
<feature type="domain" description="Neurotransmitter-gated ion-channel transmembrane" evidence="14">
    <location>
        <begin position="230"/>
        <end position="310"/>
    </location>
</feature>
<dbReference type="InterPro" id="IPR006029">
    <property type="entry name" value="Neurotrans-gated_channel_TM"/>
</dbReference>
<protein>
    <recommendedName>
        <fullName evidence="17">Neurotransmitter-gated ion-channel ligand-binding domain-containing protein</fullName>
    </recommendedName>
</protein>
<evidence type="ECO:0000256" key="8">
    <source>
        <dbReference type="ARBA" id="ARBA00023065"/>
    </source>
</evidence>
<evidence type="ECO:0000256" key="9">
    <source>
        <dbReference type="ARBA" id="ARBA00023136"/>
    </source>
</evidence>
<dbReference type="OMA" id="RYTHSEM"/>
<dbReference type="SUPFAM" id="SSF63712">
    <property type="entry name" value="Nicotinic receptor ligand binding domain-like"/>
    <property type="match status" value="1"/>
</dbReference>
<evidence type="ECO:0000256" key="11">
    <source>
        <dbReference type="SAM" id="Phobius"/>
    </source>
</evidence>
<feature type="transmembrane region" description="Helical" evidence="11">
    <location>
        <begin position="226"/>
        <end position="248"/>
    </location>
</feature>
<evidence type="ECO:0000256" key="4">
    <source>
        <dbReference type="ARBA" id="ARBA00022475"/>
    </source>
</evidence>
<keyword evidence="9 11" id="KW-0472">Membrane</keyword>
<dbReference type="Gene3D" id="2.70.170.10">
    <property type="entry name" value="Neurotransmitter-gated ion-channel ligand-binding domain"/>
    <property type="match status" value="1"/>
</dbReference>
<feature type="domain" description="Neurotransmitter-gated ion-channel ligand-binding" evidence="13">
    <location>
        <begin position="25"/>
        <end position="160"/>
    </location>
</feature>
<dbReference type="eggNOG" id="KOG3644">
    <property type="taxonomic scope" value="Eukaryota"/>
</dbReference>
<accession>T1J026</accession>
<dbReference type="STRING" id="126957.T1J026"/>
<evidence type="ECO:0008006" key="17">
    <source>
        <dbReference type="Google" id="ProtNLM"/>
    </source>
</evidence>
<dbReference type="CDD" id="cd19049">
    <property type="entry name" value="LGIC_TM_anion"/>
    <property type="match status" value="1"/>
</dbReference>
<evidence type="ECO:0000256" key="1">
    <source>
        <dbReference type="ARBA" id="ARBA00004141"/>
    </source>
</evidence>
<evidence type="ECO:0000256" key="6">
    <source>
        <dbReference type="ARBA" id="ARBA00022729"/>
    </source>
</evidence>